<dbReference type="SUPFAM" id="SSF51197">
    <property type="entry name" value="Clavaminate synthase-like"/>
    <property type="match status" value="1"/>
</dbReference>
<proteinExistence type="predicted"/>
<evidence type="ECO:0000313" key="2">
    <source>
        <dbReference type="EMBL" id="KAK3232371.1"/>
    </source>
</evidence>
<evidence type="ECO:0000259" key="1">
    <source>
        <dbReference type="Pfam" id="PF03171"/>
    </source>
</evidence>
<dbReference type="Gene3D" id="2.60.120.330">
    <property type="entry name" value="B-lactam Antibiotic, Isopenicillin N Synthase, Chain"/>
    <property type="match status" value="1"/>
</dbReference>
<feature type="domain" description="Isopenicillin N synthase-like Fe(2+) 2OG dioxygenase" evidence="1">
    <location>
        <begin position="2"/>
        <end position="63"/>
    </location>
</feature>
<dbReference type="Pfam" id="PF03171">
    <property type="entry name" value="2OG-FeII_Oxy"/>
    <property type="match status" value="1"/>
</dbReference>
<dbReference type="PANTHER" id="PTHR47990">
    <property type="entry name" value="2-OXOGLUTARATE (2OG) AND FE(II)-DEPENDENT OXYGENASE SUPERFAMILY PROTEIN-RELATED"/>
    <property type="match status" value="1"/>
</dbReference>
<comment type="caution">
    <text evidence="2">The sequence shown here is derived from an EMBL/GenBank/DDBJ whole genome shotgun (WGS) entry which is preliminary data.</text>
</comment>
<dbReference type="AlphaFoldDB" id="A0AAE0EL43"/>
<sequence length="112" mass="12994">MVPNLQLFYQGKWDTAKCVPDSIIMHVGDTIEILSNDKYKSVLHRGLVNKERVRISWAVFCKPPEEKTILKPLIETVFEIEPPLFPPRTFQQHVQHKINLREDEPGCSLLIT</sequence>
<dbReference type="Proteomes" id="UP001281410">
    <property type="component" value="Unassembled WGS sequence"/>
</dbReference>
<organism evidence="2 3">
    <name type="scientific">Dipteronia sinensis</name>
    <dbReference type="NCBI Taxonomy" id="43782"/>
    <lineage>
        <taxon>Eukaryota</taxon>
        <taxon>Viridiplantae</taxon>
        <taxon>Streptophyta</taxon>
        <taxon>Embryophyta</taxon>
        <taxon>Tracheophyta</taxon>
        <taxon>Spermatophyta</taxon>
        <taxon>Magnoliopsida</taxon>
        <taxon>eudicotyledons</taxon>
        <taxon>Gunneridae</taxon>
        <taxon>Pentapetalae</taxon>
        <taxon>rosids</taxon>
        <taxon>malvids</taxon>
        <taxon>Sapindales</taxon>
        <taxon>Sapindaceae</taxon>
        <taxon>Hippocastanoideae</taxon>
        <taxon>Acereae</taxon>
        <taxon>Dipteronia</taxon>
    </lineage>
</organism>
<evidence type="ECO:0000313" key="3">
    <source>
        <dbReference type="Proteomes" id="UP001281410"/>
    </source>
</evidence>
<reference evidence="2" key="1">
    <citation type="journal article" date="2023" name="Plant J.">
        <title>Genome sequences and population genomics provide insights into the demographic history, inbreeding, and mutation load of two 'living fossil' tree species of Dipteronia.</title>
        <authorList>
            <person name="Feng Y."/>
            <person name="Comes H.P."/>
            <person name="Chen J."/>
            <person name="Zhu S."/>
            <person name="Lu R."/>
            <person name="Zhang X."/>
            <person name="Li P."/>
            <person name="Qiu J."/>
            <person name="Olsen K.M."/>
            <person name="Qiu Y."/>
        </authorList>
    </citation>
    <scope>NUCLEOTIDE SEQUENCE</scope>
    <source>
        <strain evidence="2">NBL</strain>
    </source>
</reference>
<dbReference type="InterPro" id="IPR044861">
    <property type="entry name" value="IPNS-like_FE2OG_OXY"/>
</dbReference>
<name>A0AAE0EL43_9ROSI</name>
<gene>
    <name evidence="2" type="ORF">Dsin_004252</name>
</gene>
<accession>A0AAE0EL43</accession>
<keyword evidence="3" id="KW-1185">Reference proteome</keyword>
<dbReference type="InterPro" id="IPR027443">
    <property type="entry name" value="IPNS-like_sf"/>
</dbReference>
<dbReference type="EMBL" id="JANJYJ010000001">
    <property type="protein sequence ID" value="KAK3232371.1"/>
    <property type="molecule type" value="Genomic_DNA"/>
</dbReference>
<protein>
    <recommendedName>
        <fullName evidence="1">Isopenicillin N synthase-like Fe(2+) 2OG dioxygenase domain-containing protein</fullName>
    </recommendedName>
</protein>
<dbReference type="InterPro" id="IPR050231">
    <property type="entry name" value="Iron_ascorbate_oxido_reductase"/>
</dbReference>